<dbReference type="Gene3D" id="1.25.40.20">
    <property type="entry name" value="Ankyrin repeat-containing domain"/>
    <property type="match status" value="1"/>
</dbReference>
<evidence type="ECO:0000256" key="1">
    <source>
        <dbReference type="PROSITE-ProRule" id="PRU00023"/>
    </source>
</evidence>
<dbReference type="PROSITE" id="PS50297">
    <property type="entry name" value="ANK_REP_REGION"/>
    <property type="match status" value="1"/>
</dbReference>
<keyword evidence="1" id="KW-0040">ANK repeat</keyword>
<dbReference type="AlphaFoldDB" id="A0AAD4EXU2"/>
<reference evidence="2" key="1">
    <citation type="submission" date="2023-02" db="EMBL/GenBank/DDBJ databases">
        <authorList>
            <person name="Palmer J.M."/>
        </authorList>
    </citation>
    <scope>NUCLEOTIDE SEQUENCE</scope>
    <source>
        <strain evidence="2">FW57</strain>
    </source>
</reference>
<evidence type="ECO:0008006" key="4">
    <source>
        <dbReference type="Google" id="ProtNLM"/>
    </source>
</evidence>
<feature type="repeat" description="ANK" evidence="1">
    <location>
        <begin position="31"/>
        <end position="60"/>
    </location>
</feature>
<gene>
    <name evidence="2" type="ORF">NEMBOFW57_007160</name>
</gene>
<evidence type="ECO:0000313" key="2">
    <source>
        <dbReference type="EMBL" id="KAG7287647.1"/>
    </source>
</evidence>
<comment type="caution">
    <text evidence="2">The sequence shown here is derived from an EMBL/GenBank/DDBJ whole genome shotgun (WGS) entry which is preliminary data.</text>
</comment>
<keyword evidence="3" id="KW-1185">Reference proteome</keyword>
<sequence>MLSLRGFEPLITLVLAEAGADVDGQGGLYGNALQAASVEGHSKIVQQLLEHGADVNAQGGLFGNALYAAAVSCRRAWLAVDADAGPSNSTANHTT</sequence>
<proteinExistence type="predicted"/>
<organism evidence="2 3">
    <name type="scientific">Staphylotrichum longicolle</name>
    <dbReference type="NCBI Taxonomy" id="669026"/>
    <lineage>
        <taxon>Eukaryota</taxon>
        <taxon>Fungi</taxon>
        <taxon>Dikarya</taxon>
        <taxon>Ascomycota</taxon>
        <taxon>Pezizomycotina</taxon>
        <taxon>Sordariomycetes</taxon>
        <taxon>Sordariomycetidae</taxon>
        <taxon>Sordariales</taxon>
        <taxon>Chaetomiaceae</taxon>
        <taxon>Staphylotrichum</taxon>
    </lineage>
</organism>
<dbReference type="PROSITE" id="PS50088">
    <property type="entry name" value="ANK_REPEAT"/>
    <property type="match status" value="1"/>
</dbReference>
<name>A0AAD4EXU2_9PEZI</name>
<protein>
    <recommendedName>
        <fullName evidence="4">Ankyrin repeat protein</fullName>
    </recommendedName>
</protein>
<dbReference type="InterPro" id="IPR036770">
    <property type="entry name" value="Ankyrin_rpt-contain_sf"/>
</dbReference>
<dbReference type="Proteomes" id="UP001197093">
    <property type="component" value="Unassembled WGS sequence"/>
</dbReference>
<dbReference type="InterPro" id="IPR002110">
    <property type="entry name" value="Ankyrin_rpt"/>
</dbReference>
<dbReference type="SUPFAM" id="SSF48403">
    <property type="entry name" value="Ankyrin repeat"/>
    <property type="match status" value="1"/>
</dbReference>
<dbReference type="Pfam" id="PF00023">
    <property type="entry name" value="Ank"/>
    <property type="match status" value="1"/>
</dbReference>
<accession>A0AAD4EXU2</accession>
<evidence type="ECO:0000313" key="3">
    <source>
        <dbReference type="Proteomes" id="UP001197093"/>
    </source>
</evidence>
<dbReference type="EMBL" id="JAHCVI010000003">
    <property type="protein sequence ID" value="KAG7287647.1"/>
    <property type="molecule type" value="Genomic_DNA"/>
</dbReference>